<proteinExistence type="predicted"/>
<evidence type="ECO:0000313" key="1">
    <source>
        <dbReference type="EMBL" id="KAK9143609.1"/>
    </source>
</evidence>
<accession>A0AAP0K1B0</accession>
<comment type="caution">
    <text evidence="1">The sequence shown here is derived from an EMBL/GenBank/DDBJ whole genome shotgun (WGS) entry which is preliminary data.</text>
</comment>
<name>A0AAP0K1B0_9MAGN</name>
<organism evidence="1 2">
    <name type="scientific">Stephania yunnanensis</name>
    <dbReference type="NCBI Taxonomy" id="152371"/>
    <lineage>
        <taxon>Eukaryota</taxon>
        <taxon>Viridiplantae</taxon>
        <taxon>Streptophyta</taxon>
        <taxon>Embryophyta</taxon>
        <taxon>Tracheophyta</taxon>
        <taxon>Spermatophyta</taxon>
        <taxon>Magnoliopsida</taxon>
        <taxon>Ranunculales</taxon>
        <taxon>Menispermaceae</taxon>
        <taxon>Menispermoideae</taxon>
        <taxon>Cissampelideae</taxon>
        <taxon>Stephania</taxon>
    </lineage>
</organism>
<protein>
    <submittedName>
        <fullName evidence="1">Uncharacterized protein</fullName>
    </submittedName>
</protein>
<dbReference type="EMBL" id="JBBNAF010000005">
    <property type="protein sequence ID" value="KAK9143609.1"/>
    <property type="molecule type" value="Genomic_DNA"/>
</dbReference>
<keyword evidence="2" id="KW-1185">Reference proteome</keyword>
<dbReference type="AlphaFoldDB" id="A0AAP0K1B0"/>
<reference evidence="1 2" key="1">
    <citation type="submission" date="2024-01" db="EMBL/GenBank/DDBJ databases">
        <title>Genome assemblies of Stephania.</title>
        <authorList>
            <person name="Yang L."/>
        </authorList>
    </citation>
    <scope>NUCLEOTIDE SEQUENCE [LARGE SCALE GENOMIC DNA]</scope>
    <source>
        <strain evidence="1">YNDBR</strain>
        <tissue evidence="1">Leaf</tissue>
    </source>
</reference>
<evidence type="ECO:0000313" key="2">
    <source>
        <dbReference type="Proteomes" id="UP001420932"/>
    </source>
</evidence>
<sequence>MPNPYLSRHCPNPFYFELNNIKPAGLDNKLPTLTYFFKKKSTIIKFKAL</sequence>
<gene>
    <name evidence="1" type="ORF">Syun_013009</name>
</gene>
<dbReference type="Proteomes" id="UP001420932">
    <property type="component" value="Unassembled WGS sequence"/>
</dbReference>